<dbReference type="EMBL" id="CP003807">
    <property type="protein sequence ID" value="AGF49956.1"/>
    <property type="molecule type" value="Genomic_DNA"/>
</dbReference>
<keyword evidence="7 9" id="KW-0234">DNA repair</keyword>
<dbReference type="GO" id="GO:0005524">
    <property type="term" value="F:ATP binding"/>
    <property type="evidence" value="ECO:0007669"/>
    <property type="project" value="UniProtKB-KW"/>
</dbReference>
<dbReference type="InterPro" id="IPR027417">
    <property type="entry name" value="P-loop_NTPase"/>
</dbReference>
<dbReference type="GO" id="GO:0009432">
    <property type="term" value="P:SOS response"/>
    <property type="evidence" value="ECO:0007669"/>
    <property type="project" value="TreeGrafter"/>
</dbReference>
<dbReference type="KEGG" id="kbt:BCUE_0808"/>
<feature type="domain" description="RecF/RecN/SMC N-terminal" evidence="10">
    <location>
        <begin position="1"/>
        <end position="498"/>
    </location>
</feature>
<dbReference type="HOGENOM" id="CLU_018297_3_1_4"/>
<dbReference type="PIRSF" id="PIRSF003128">
    <property type="entry name" value="RecN"/>
    <property type="match status" value="1"/>
</dbReference>
<dbReference type="CDD" id="cd03241">
    <property type="entry name" value="ABC_RecN"/>
    <property type="match status" value="2"/>
</dbReference>
<dbReference type="PANTHER" id="PTHR11059">
    <property type="entry name" value="DNA REPAIR PROTEIN RECN"/>
    <property type="match status" value="1"/>
</dbReference>
<evidence type="ECO:0000256" key="1">
    <source>
        <dbReference type="ARBA" id="ARBA00003618"/>
    </source>
</evidence>
<keyword evidence="5 9" id="KW-0227">DNA damage</keyword>
<protein>
    <recommendedName>
        <fullName evidence="3 9">DNA repair protein RecN</fullName>
    </recommendedName>
    <alternativeName>
        <fullName evidence="8 9">Recombination protein N</fullName>
    </alternativeName>
</protein>
<evidence type="ECO:0000256" key="3">
    <source>
        <dbReference type="ARBA" id="ARBA00021315"/>
    </source>
</evidence>
<evidence type="ECO:0000256" key="2">
    <source>
        <dbReference type="ARBA" id="ARBA00009441"/>
    </source>
</evidence>
<gene>
    <name evidence="11" type="ORF">BCUE_0808</name>
</gene>
<dbReference type="PANTHER" id="PTHR11059:SF0">
    <property type="entry name" value="DNA REPAIR PROTEIN RECN"/>
    <property type="match status" value="1"/>
</dbReference>
<dbReference type="RefSeq" id="WP_015238201.1">
    <property type="nucleotide sequence ID" value="NC_020285.1"/>
</dbReference>
<evidence type="ECO:0000256" key="8">
    <source>
        <dbReference type="ARBA" id="ARBA00033408"/>
    </source>
</evidence>
<organism evidence="11 12">
    <name type="scientific">Candidatus Kinetoplastidibacterium blastocrithidiae TCC012E</name>
    <dbReference type="NCBI Taxonomy" id="1208922"/>
    <lineage>
        <taxon>Bacteria</taxon>
        <taxon>Pseudomonadati</taxon>
        <taxon>Pseudomonadota</taxon>
        <taxon>Betaproteobacteria</taxon>
        <taxon>Candidatus Kinetoplastidibacterium</taxon>
    </lineage>
</organism>
<dbReference type="AlphaFoldDB" id="M1M0Z9"/>
<dbReference type="GO" id="GO:0043590">
    <property type="term" value="C:bacterial nucleoid"/>
    <property type="evidence" value="ECO:0007669"/>
    <property type="project" value="TreeGrafter"/>
</dbReference>
<keyword evidence="4" id="KW-0547">Nucleotide-binding</keyword>
<dbReference type="SUPFAM" id="SSF52540">
    <property type="entry name" value="P-loop containing nucleoside triphosphate hydrolases"/>
    <property type="match status" value="1"/>
</dbReference>
<evidence type="ECO:0000256" key="5">
    <source>
        <dbReference type="ARBA" id="ARBA00022763"/>
    </source>
</evidence>
<reference evidence="11 12" key="1">
    <citation type="journal article" date="2013" name="Genome Biol. Evol.">
        <title>Genome evolution and phylogenomic analysis of candidatus kinetoplastibacterium, the betaproteobacterial endosymbionts of strigomonas and angomonas.</title>
        <authorList>
            <person name="Alves J.M."/>
            <person name="Serrano M.G."/>
            <person name="Maia da Silva F."/>
            <person name="Voegtly L.J."/>
            <person name="Matveyev A.V."/>
            <person name="Teixeira M.M."/>
            <person name="Camargo E.P."/>
            <person name="Buck G.A."/>
        </authorList>
    </citation>
    <scope>NUCLEOTIDE SEQUENCE [LARGE SCALE GENOMIC DNA]</scope>
    <source>
        <strain evidence="11 12">TCC012E</strain>
    </source>
</reference>
<evidence type="ECO:0000259" key="10">
    <source>
        <dbReference type="Pfam" id="PF02463"/>
    </source>
</evidence>
<evidence type="ECO:0000256" key="7">
    <source>
        <dbReference type="ARBA" id="ARBA00023204"/>
    </source>
</evidence>
<dbReference type="NCBIfam" id="TIGR00634">
    <property type="entry name" value="recN"/>
    <property type="match status" value="1"/>
</dbReference>
<accession>M1M0Z9</accession>
<evidence type="ECO:0000256" key="6">
    <source>
        <dbReference type="ARBA" id="ARBA00022840"/>
    </source>
</evidence>
<keyword evidence="6" id="KW-0067">ATP-binding</keyword>
<comment type="similarity">
    <text evidence="2 9">Belongs to the RecN family.</text>
</comment>
<dbReference type="PATRIC" id="fig|1208922.3.peg.509"/>
<dbReference type="Pfam" id="PF02463">
    <property type="entry name" value="SMC_N"/>
    <property type="match status" value="1"/>
</dbReference>
<name>M1M0Z9_9PROT</name>
<evidence type="ECO:0000256" key="4">
    <source>
        <dbReference type="ARBA" id="ARBA00022741"/>
    </source>
</evidence>
<dbReference type="GO" id="GO:0006281">
    <property type="term" value="P:DNA repair"/>
    <property type="evidence" value="ECO:0007669"/>
    <property type="project" value="UniProtKB-KW"/>
</dbReference>
<dbReference type="Proteomes" id="UP000011563">
    <property type="component" value="Chromosome"/>
</dbReference>
<dbReference type="InterPro" id="IPR004604">
    <property type="entry name" value="DNA_recomb/repair_RecN"/>
</dbReference>
<evidence type="ECO:0000313" key="12">
    <source>
        <dbReference type="Proteomes" id="UP000011563"/>
    </source>
</evidence>
<dbReference type="Gene3D" id="3.40.50.300">
    <property type="entry name" value="P-loop containing nucleotide triphosphate hydrolases"/>
    <property type="match status" value="2"/>
</dbReference>
<dbReference type="NCBIfam" id="NF008121">
    <property type="entry name" value="PRK10869.1"/>
    <property type="match status" value="1"/>
</dbReference>
<proteinExistence type="inferred from homology"/>
<evidence type="ECO:0000313" key="11">
    <source>
        <dbReference type="EMBL" id="AGF49956.1"/>
    </source>
</evidence>
<dbReference type="InterPro" id="IPR003395">
    <property type="entry name" value="RecF/RecN/SMC_N"/>
</dbReference>
<dbReference type="GO" id="GO:0006310">
    <property type="term" value="P:DNA recombination"/>
    <property type="evidence" value="ECO:0007669"/>
    <property type="project" value="InterPro"/>
</dbReference>
<evidence type="ECO:0000256" key="9">
    <source>
        <dbReference type="PIRNR" id="PIRNR003128"/>
    </source>
</evidence>
<comment type="function">
    <text evidence="1 9">May be involved in recombinational repair of damaged DNA.</text>
</comment>
<sequence length="551" mass="62759">MLKTLSIKNFIIVKEMEANFDNGFTVFSGETGAGKSILIDALSLALGNRPETNVLREGASYTEIIAIFDNNEKSSLWLEKHGIKIKSEITIRRIIDKQSRSKGYINNTQSTMANLRSLGSLLVKIYGQYAHQDLLNSESQRTILDSYGGHEFLLQQTKYYWKLWRSAKKHLESSLQHESNLQNELDQLHWQENEIELIKFSDDELLDIYSEYKKLSNIENIVETCNSVIKYLDDSNVSAHRLMNKSISLTQQIIDSDPSLLKIYEDLLSAQITVKEVISDLNSYMSKIEIDPNRLKLLESRISDIETLSKKLKTIPQNINNLHKKIQNRIKDIKNANIDVFREQEKLAKENYINYATQLSRQREKTAIKLSEKVTGVIKTLAMHDRFFKIEITNANESSHGIDNVRFLVSDQLSTPKPIIKIASGGEMSRIYLAISVTTNYNNTPTIVFDEIDIGIGGSVAENVGKLLKKISKSHQIMVITHLPQVASYGDNHFLVDKYKEDRTIVSKVSLLSSNERTEEIARMLGGIEITETTINHAKEMLVNTKNNNQD</sequence>
<keyword evidence="12" id="KW-1185">Reference proteome</keyword>